<organism evidence="1 2">
    <name type="scientific">Entomophthora muscae</name>
    <dbReference type="NCBI Taxonomy" id="34485"/>
    <lineage>
        <taxon>Eukaryota</taxon>
        <taxon>Fungi</taxon>
        <taxon>Fungi incertae sedis</taxon>
        <taxon>Zoopagomycota</taxon>
        <taxon>Entomophthoromycotina</taxon>
        <taxon>Entomophthoromycetes</taxon>
        <taxon>Entomophthorales</taxon>
        <taxon>Entomophthoraceae</taxon>
        <taxon>Entomophthora</taxon>
    </lineage>
</organism>
<accession>A0ACC2T3D4</accession>
<proteinExistence type="predicted"/>
<evidence type="ECO:0000313" key="2">
    <source>
        <dbReference type="Proteomes" id="UP001165960"/>
    </source>
</evidence>
<reference evidence="1" key="1">
    <citation type="submission" date="2022-04" db="EMBL/GenBank/DDBJ databases">
        <title>Genome of the entomopathogenic fungus Entomophthora muscae.</title>
        <authorList>
            <person name="Elya C."/>
            <person name="Lovett B.R."/>
            <person name="Lee E."/>
            <person name="Macias A.M."/>
            <person name="Hajek A.E."/>
            <person name="De Bivort B.L."/>
            <person name="Kasson M.T."/>
            <person name="De Fine Licht H.H."/>
            <person name="Stajich J.E."/>
        </authorList>
    </citation>
    <scope>NUCLEOTIDE SEQUENCE</scope>
    <source>
        <strain evidence="1">Berkeley</strain>
    </source>
</reference>
<keyword evidence="2" id="KW-1185">Reference proteome</keyword>
<evidence type="ECO:0000313" key="1">
    <source>
        <dbReference type="EMBL" id="KAJ9069189.1"/>
    </source>
</evidence>
<dbReference type="EMBL" id="QTSX02003652">
    <property type="protein sequence ID" value="KAJ9069189.1"/>
    <property type="molecule type" value="Genomic_DNA"/>
</dbReference>
<gene>
    <name evidence="1" type="ORF">DSO57_1021189</name>
</gene>
<sequence length="137" mass="16083">MSGIGSSRLQRPQRHNKEQEPKIKEHEFNTKEQEPKTKEYEPKNKYKESKRFLEDSNQSLASTQNNPWWPKSWNTTLPDADKGQVTLDLEEKARLRALGPNICIMDFEPTKFNAYEQLFDGKAQGSHFYYCQKLLAM</sequence>
<dbReference type="Proteomes" id="UP001165960">
    <property type="component" value="Unassembled WGS sequence"/>
</dbReference>
<name>A0ACC2T3D4_9FUNG</name>
<comment type="caution">
    <text evidence="1">The sequence shown here is derived from an EMBL/GenBank/DDBJ whole genome shotgun (WGS) entry which is preliminary data.</text>
</comment>
<protein>
    <submittedName>
        <fullName evidence="1">Uncharacterized protein</fullName>
    </submittedName>
</protein>